<dbReference type="PANTHER" id="PTHR34853:SF1">
    <property type="entry name" value="LIPASE 5"/>
    <property type="match status" value="1"/>
</dbReference>
<keyword evidence="3" id="KW-1185">Reference proteome</keyword>
<dbReference type="InterPro" id="IPR005325">
    <property type="entry name" value="DUF308_memb"/>
</dbReference>
<protein>
    <submittedName>
        <fullName evidence="2">Lipase family protein</fullName>
    </submittedName>
</protein>
<evidence type="ECO:0000313" key="3">
    <source>
        <dbReference type="Proteomes" id="UP001479933"/>
    </source>
</evidence>
<dbReference type="Gene3D" id="3.40.50.1820">
    <property type="entry name" value="alpha/beta hydrolase"/>
    <property type="match status" value="2"/>
</dbReference>
<feature type="transmembrane region" description="Helical" evidence="1">
    <location>
        <begin position="33"/>
        <end position="52"/>
    </location>
</feature>
<sequence>MSPFRLSRAILAAGAVVVGAVLILRPFATPTSLAVTLGVGLALVGLGEILRAQEHSSRVASIAGCLILAAAMITAAWPGLPLPSVGIVVAAGLAVFGIARIVDAVRASGAGRVADLLVGVAGVSLAVIAAADPDLSLFTVCLLLGATLVWSGVAGLFYAIGRRAGVDRPRAPRIVGGVIAVVISVPLAVFAVEAYPTAPTPDAFYQASADGEPGTLLRVEPHTAGVPAGARAWRILYTTENEAGRPAVAGGLVVAAAQQSTTPVPVIAWAHATTGVAQGCAPSLMRDPFGADSMPALSRALAAGWAVVAPDYIGLGTAGPHPYLIGRSEARSVLDAVRAARSVDQLNLSHQTVLWGRSQGGHAALWADVVGAQYAPDVPLAGVAAAAPTADLRALAETLDSSSGDPTMGAYLLDAYTSVYSDVHADDYVRLQARLPMQRLAHRCRADTGHGYGLIRALAVGTDPFQTALNSGALGRRLSENTPIGATATPLLVMQGDDDRVAVPAAQTGYVERRRALGANVEYRTYPGRDHDSLLADGSPAVDELLTWTRDRLS</sequence>
<feature type="transmembrane region" description="Helical" evidence="1">
    <location>
        <begin position="114"/>
        <end position="131"/>
    </location>
</feature>
<reference evidence="2 3" key="1">
    <citation type="journal article" date="2023" name="Virus Evol.">
        <title>Computational host range prediction-The good, the bad, and the ugly.</title>
        <authorList>
            <person name="Howell A.A."/>
            <person name="Versoza C.J."/>
            <person name="Pfeifer S.P."/>
        </authorList>
    </citation>
    <scope>NUCLEOTIDE SEQUENCE [LARGE SCALE GENOMIC DNA]</scope>
    <source>
        <strain evidence="2 3">1610/1b</strain>
    </source>
</reference>
<evidence type="ECO:0000256" key="1">
    <source>
        <dbReference type="SAM" id="Phobius"/>
    </source>
</evidence>
<dbReference type="Pfam" id="PF03583">
    <property type="entry name" value="LIP"/>
    <property type="match status" value="1"/>
</dbReference>
<dbReference type="InterPro" id="IPR005152">
    <property type="entry name" value="Lipase_secreted"/>
</dbReference>
<proteinExistence type="predicted"/>
<dbReference type="Proteomes" id="UP001479933">
    <property type="component" value="Chromosome"/>
</dbReference>
<dbReference type="RefSeq" id="WP_066161641.1">
    <property type="nucleotide sequence ID" value="NZ_CP136137.1"/>
</dbReference>
<feature type="transmembrane region" description="Helical" evidence="1">
    <location>
        <begin position="173"/>
        <end position="192"/>
    </location>
</feature>
<name>A0ABZ2TX19_9ACTN</name>
<dbReference type="SUPFAM" id="SSF53474">
    <property type="entry name" value="alpha/beta-Hydrolases"/>
    <property type="match status" value="1"/>
</dbReference>
<keyword evidence="1" id="KW-0812">Transmembrane</keyword>
<keyword evidence="1" id="KW-1133">Transmembrane helix</keyword>
<feature type="transmembrane region" description="Helical" evidence="1">
    <location>
        <begin position="137"/>
        <end position="161"/>
    </location>
</feature>
<keyword evidence="1" id="KW-0472">Membrane</keyword>
<dbReference type="InterPro" id="IPR029058">
    <property type="entry name" value="AB_hydrolase_fold"/>
</dbReference>
<dbReference type="EMBL" id="CP136137">
    <property type="protein sequence ID" value="WYY06033.1"/>
    <property type="molecule type" value="Genomic_DNA"/>
</dbReference>
<evidence type="ECO:0000313" key="2">
    <source>
        <dbReference type="EMBL" id="WYY06033.1"/>
    </source>
</evidence>
<dbReference type="Pfam" id="PF03729">
    <property type="entry name" value="DUF308"/>
    <property type="match status" value="1"/>
</dbReference>
<gene>
    <name evidence="2" type="ORF">RVF87_13205</name>
</gene>
<feature type="transmembrane region" description="Helical" evidence="1">
    <location>
        <begin position="83"/>
        <end position="102"/>
    </location>
</feature>
<organism evidence="2 3">
    <name type="scientific">Gordonia hydrophobica</name>
    <dbReference type="NCBI Taxonomy" id="40516"/>
    <lineage>
        <taxon>Bacteria</taxon>
        <taxon>Bacillati</taxon>
        <taxon>Actinomycetota</taxon>
        <taxon>Actinomycetes</taxon>
        <taxon>Mycobacteriales</taxon>
        <taxon>Gordoniaceae</taxon>
        <taxon>Gordonia</taxon>
    </lineage>
</organism>
<dbReference type="PANTHER" id="PTHR34853">
    <property type="match status" value="1"/>
</dbReference>
<accession>A0ABZ2TX19</accession>
<feature type="transmembrane region" description="Helical" evidence="1">
    <location>
        <begin position="9"/>
        <end position="27"/>
    </location>
</feature>
<feature type="transmembrane region" description="Helical" evidence="1">
    <location>
        <begin position="59"/>
        <end position="77"/>
    </location>
</feature>